<accession>A0A4Q1BFJ0</accession>
<sequence length="114" mass="12176">MDVGIPEDEKEFATYCSLVLGLTTQLKAARHNTSLLLDSSTCQTNALNNLTVALVDVVNGEGDSGDFFGAMNRAWEASLSAIFPSDSLDLPSAIRRVQTNAVAQSRAEDKGRKG</sequence>
<dbReference type="InParanoid" id="A0A4Q1BFJ0"/>
<dbReference type="AlphaFoldDB" id="A0A4Q1BFJ0"/>
<evidence type="ECO:0000313" key="1">
    <source>
        <dbReference type="EMBL" id="RXK35151.1"/>
    </source>
</evidence>
<protein>
    <submittedName>
        <fullName evidence="1">Uncharacterized protein</fullName>
    </submittedName>
</protein>
<name>A0A4Q1BFJ0_TREME</name>
<proteinExistence type="predicted"/>
<organism evidence="1 2">
    <name type="scientific">Tremella mesenterica</name>
    <name type="common">Jelly fungus</name>
    <dbReference type="NCBI Taxonomy" id="5217"/>
    <lineage>
        <taxon>Eukaryota</taxon>
        <taxon>Fungi</taxon>
        <taxon>Dikarya</taxon>
        <taxon>Basidiomycota</taxon>
        <taxon>Agaricomycotina</taxon>
        <taxon>Tremellomycetes</taxon>
        <taxon>Tremellales</taxon>
        <taxon>Tremellaceae</taxon>
        <taxon>Tremella</taxon>
    </lineage>
</organism>
<reference evidence="1 2" key="1">
    <citation type="submission" date="2016-06" db="EMBL/GenBank/DDBJ databases">
        <title>Evolution of pathogenesis and genome organization in the Tremellales.</title>
        <authorList>
            <person name="Cuomo C."/>
            <person name="Litvintseva A."/>
            <person name="Heitman J."/>
            <person name="Chen Y."/>
            <person name="Sun S."/>
            <person name="Springer D."/>
            <person name="Dromer F."/>
            <person name="Young S."/>
            <person name="Zeng Q."/>
            <person name="Chapman S."/>
            <person name="Gujja S."/>
            <person name="Saif S."/>
            <person name="Birren B."/>
        </authorList>
    </citation>
    <scope>NUCLEOTIDE SEQUENCE [LARGE SCALE GENOMIC DNA]</scope>
    <source>
        <strain evidence="1 2">ATCC 28783</strain>
    </source>
</reference>
<gene>
    <name evidence="1" type="ORF">M231_07599</name>
</gene>
<evidence type="ECO:0000313" key="2">
    <source>
        <dbReference type="Proteomes" id="UP000289152"/>
    </source>
</evidence>
<dbReference type="Proteomes" id="UP000289152">
    <property type="component" value="Unassembled WGS sequence"/>
</dbReference>
<comment type="caution">
    <text evidence="1">The sequence shown here is derived from an EMBL/GenBank/DDBJ whole genome shotgun (WGS) entry which is preliminary data.</text>
</comment>
<keyword evidence="2" id="KW-1185">Reference proteome</keyword>
<dbReference type="EMBL" id="SDIL01000155">
    <property type="protein sequence ID" value="RXK35151.1"/>
    <property type="molecule type" value="Genomic_DNA"/>
</dbReference>
<dbReference type="VEuPathDB" id="FungiDB:TREMEDRAFT_62582"/>